<comment type="caution">
    <text evidence="7">The sequence shown here is derived from an EMBL/GenBank/DDBJ whole genome shotgun (WGS) entry which is preliminary data.</text>
</comment>
<keyword evidence="4 7" id="KW-0418">Kinase</keyword>
<protein>
    <submittedName>
        <fullName evidence="7">Homoserine kinase</fullName>
    </submittedName>
</protein>
<dbReference type="Proteomes" id="UP000254912">
    <property type="component" value="Unassembled WGS sequence"/>
</dbReference>
<dbReference type="InterPro" id="IPR036554">
    <property type="entry name" value="GHMP_kinase_C_sf"/>
</dbReference>
<keyword evidence="2" id="KW-0808">Transferase</keyword>
<evidence type="ECO:0000256" key="1">
    <source>
        <dbReference type="ARBA" id="ARBA00022605"/>
    </source>
</evidence>
<dbReference type="EMBL" id="QRAS01000001">
    <property type="protein sequence ID" value="RDL11656.1"/>
    <property type="molecule type" value="Genomic_DNA"/>
</dbReference>
<keyword evidence="5" id="KW-0067">ATP-binding</keyword>
<dbReference type="InterPro" id="IPR020568">
    <property type="entry name" value="Ribosomal_Su5_D2-typ_SF"/>
</dbReference>
<keyword evidence="3" id="KW-0547">Nucleotide-binding</keyword>
<dbReference type="Pfam" id="PF00288">
    <property type="entry name" value="GHMP_kinases_N"/>
    <property type="match status" value="1"/>
</dbReference>
<dbReference type="InterPro" id="IPR014721">
    <property type="entry name" value="Ribsml_uS5_D2-typ_fold_subgr"/>
</dbReference>
<evidence type="ECO:0000259" key="6">
    <source>
        <dbReference type="Pfam" id="PF00288"/>
    </source>
</evidence>
<dbReference type="PANTHER" id="PTHR20861:SF1">
    <property type="entry name" value="HOMOSERINE KINASE"/>
    <property type="match status" value="1"/>
</dbReference>
<evidence type="ECO:0000256" key="5">
    <source>
        <dbReference type="ARBA" id="ARBA00022840"/>
    </source>
</evidence>
<accession>A0A288QAE0</accession>
<dbReference type="PRINTS" id="PR00958">
    <property type="entry name" value="HOMSERKINASE"/>
</dbReference>
<dbReference type="AlphaFoldDB" id="A0A288QAE0"/>
<organism evidence="7 8">
    <name type="scientific">Weissella soli</name>
    <dbReference type="NCBI Taxonomy" id="155866"/>
    <lineage>
        <taxon>Bacteria</taxon>
        <taxon>Bacillati</taxon>
        <taxon>Bacillota</taxon>
        <taxon>Bacilli</taxon>
        <taxon>Lactobacillales</taxon>
        <taxon>Lactobacillaceae</taxon>
        <taxon>Weissella</taxon>
    </lineage>
</organism>
<dbReference type="RefSeq" id="WP_070229727.1">
    <property type="nucleotide sequence ID" value="NZ_BJYO01000002.1"/>
</dbReference>
<dbReference type="GO" id="GO:0005524">
    <property type="term" value="F:ATP binding"/>
    <property type="evidence" value="ECO:0007669"/>
    <property type="project" value="UniProtKB-KW"/>
</dbReference>
<keyword evidence="1" id="KW-0028">Amino-acid biosynthesis</keyword>
<evidence type="ECO:0000256" key="3">
    <source>
        <dbReference type="ARBA" id="ARBA00022741"/>
    </source>
</evidence>
<feature type="domain" description="GHMP kinase N-terminal" evidence="6">
    <location>
        <begin position="54"/>
        <end position="132"/>
    </location>
</feature>
<dbReference type="PANTHER" id="PTHR20861">
    <property type="entry name" value="HOMOSERINE/4-DIPHOSPHOCYTIDYL-2-C-METHYL-D-ERYTHRITOL KINASE"/>
    <property type="match status" value="1"/>
</dbReference>
<proteinExistence type="predicted"/>
<dbReference type="KEGG" id="wso:WSWS_00445"/>
<dbReference type="InterPro" id="IPR006204">
    <property type="entry name" value="GHMP_kinase_N_dom"/>
</dbReference>
<evidence type="ECO:0000256" key="2">
    <source>
        <dbReference type="ARBA" id="ARBA00022679"/>
    </source>
</evidence>
<name>A0A288QAE0_9LACO</name>
<evidence type="ECO:0000256" key="4">
    <source>
        <dbReference type="ARBA" id="ARBA00022777"/>
    </source>
</evidence>
<reference evidence="7 8" key="1">
    <citation type="submission" date="2018-07" db="EMBL/GenBank/DDBJ databases">
        <title>Genomic Encyclopedia of Type Strains, Phase III (KMG-III): the genomes of soil and plant-associated and newly described type strains.</title>
        <authorList>
            <person name="Whitman W."/>
        </authorList>
    </citation>
    <scope>NUCLEOTIDE SEQUENCE [LARGE SCALE GENOMIC DNA]</scope>
    <source>
        <strain evidence="7 8">CECT 7031</strain>
    </source>
</reference>
<dbReference type="GO" id="GO:0008652">
    <property type="term" value="P:amino acid biosynthetic process"/>
    <property type="evidence" value="ECO:0007669"/>
    <property type="project" value="UniProtKB-KW"/>
</dbReference>
<keyword evidence="8" id="KW-1185">Reference proteome</keyword>
<dbReference type="Gene3D" id="3.30.230.10">
    <property type="match status" value="1"/>
</dbReference>
<gene>
    <name evidence="7" type="ORF">DFP99_0074</name>
</gene>
<dbReference type="SUPFAM" id="SSF54211">
    <property type="entry name" value="Ribosomal protein S5 domain 2-like"/>
    <property type="match status" value="1"/>
</dbReference>
<dbReference type="SUPFAM" id="SSF55060">
    <property type="entry name" value="GHMP Kinase, C-terminal domain"/>
    <property type="match status" value="1"/>
</dbReference>
<evidence type="ECO:0000313" key="7">
    <source>
        <dbReference type="EMBL" id="RDL11656.1"/>
    </source>
</evidence>
<sequence length="268" mass="28326">MRIKVPMTTADLGPGVDSLGLALNRYLTVEVGPLATDWHVEHNLGATIPSDDTNYIVAVATKLAPDLQPHSLTVQSEIPLQSGLGSSTAALVAGIELANQLGNLQLDDYTKLVLATRTEGHPGHVLPAILGGATVGYFAQGELYASGVVVPDYRVLIYKPTESLTHARAMVNGPAATMLLAAWQNGQVALAGRLIEATEVTTPALERVRQATHALDIYGTYLADTRGTVMVLVPADMVTDLTDVLGHMDDLTGTYEVVEIAPQGLVVE</sequence>
<dbReference type="GO" id="GO:0016301">
    <property type="term" value="F:kinase activity"/>
    <property type="evidence" value="ECO:0007669"/>
    <property type="project" value="UniProtKB-KW"/>
</dbReference>
<dbReference type="GeneID" id="94545652"/>
<evidence type="ECO:0000313" key="8">
    <source>
        <dbReference type="Proteomes" id="UP000254912"/>
    </source>
</evidence>